<accession>A0A498H3K1</accession>
<dbReference type="PROSITE" id="PS51257">
    <property type="entry name" value="PROKAR_LIPOPROTEIN"/>
    <property type="match status" value="1"/>
</dbReference>
<dbReference type="Proteomes" id="UP000290932">
    <property type="component" value="Unassembled WGS sequence"/>
</dbReference>
<comment type="caution">
    <text evidence="2">The sequence shown here is derived from an EMBL/GenBank/DDBJ whole genome shotgun (WGS) entry which is preliminary data.</text>
</comment>
<feature type="domain" description="NERD" evidence="1">
    <location>
        <begin position="87"/>
        <end position="150"/>
    </location>
</feature>
<dbReference type="RefSeq" id="WP_128692553.1">
    <property type="nucleotide sequence ID" value="NZ_LHQS01000001.1"/>
</dbReference>
<dbReference type="EMBL" id="LHQS01000001">
    <property type="protein sequence ID" value="RXE56815.1"/>
    <property type="molecule type" value="Genomic_DNA"/>
</dbReference>
<dbReference type="PROSITE" id="PS50965">
    <property type="entry name" value="NERD"/>
    <property type="match status" value="1"/>
</dbReference>
<gene>
    <name evidence="2" type="ORF">ABH15_01260</name>
</gene>
<organism evidence="2 3">
    <name type="scientific">Methanoculleus taiwanensis</name>
    <dbReference type="NCBI Taxonomy" id="1550565"/>
    <lineage>
        <taxon>Archaea</taxon>
        <taxon>Methanobacteriati</taxon>
        <taxon>Methanobacteriota</taxon>
        <taxon>Stenosarchaea group</taxon>
        <taxon>Methanomicrobia</taxon>
        <taxon>Methanomicrobiales</taxon>
        <taxon>Methanomicrobiaceae</taxon>
        <taxon>Methanoculleus</taxon>
    </lineage>
</organism>
<reference evidence="2 3" key="1">
    <citation type="journal article" date="2015" name="Int. J. Syst. Evol. Microbiol.">
        <title>Methanoculleus taiwanensis sp. nov., a methanogen isolated from deep marine sediment at the deformation front area near Taiwan.</title>
        <authorList>
            <person name="Weng C.Y."/>
            <person name="Chen S.C."/>
            <person name="Lai M.C."/>
            <person name="Wu S.Y."/>
            <person name="Lin S."/>
            <person name="Yang T.F."/>
            <person name="Chen P.C."/>
        </authorList>
    </citation>
    <scope>NUCLEOTIDE SEQUENCE [LARGE SCALE GENOMIC DNA]</scope>
    <source>
        <strain evidence="2 3">CYW4</strain>
    </source>
</reference>
<sequence>MTPRSQPIGILILFVAAGLLAAGCTTPGAPPSGGIVTLSETPVQVLTGEAGAFFEEGFVTEERIIARYVPRSDEPTAYRVSYEVLTDSTTRERADDRLYENVGPENPVIILVDRRPGETVTVDAVIREPDGTVVWESRAFYGPLEIREIP</sequence>
<evidence type="ECO:0000259" key="1">
    <source>
        <dbReference type="PROSITE" id="PS50965"/>
    </source>
</evidence>
<keyword evidence="3" id="KW-1185">Reference proteome</keyword>
<dbReference type="InterPro" id="IPR011528">
    <property type="entry name" value="NERD"/>
</dbReference>
<protein>
    <recommendedName>
        <fullName evidence="1">NERD domain-containing protein</fullName>
    </recommendedName>
</protein>
<evidence type="ECO:0000313" key="2">
    <source>
        <dbReference type="EMBL" id="RXE56815.1"/>
    </source>
</evidence>
<dbReference type="AlphaFoldDB" id="A0A498H3K1"/>
<name>A0A498H3K1_9EURY</name>
<proteinExistence type="predicted"/>
<evidence type="ECO:0000313" key="3">
    <source>
        <dbReference type="Proteomes" id="UP000290932"/>
    </source>
</evidence>